<dbReference type="AlphaFoldDB" id="A0A564WMN7"/>
<keyword evidence="5" id="KW-0472">Membrane</keyword>
<feature type="transmembrane region" description="Helical" evidence="5">
    <location>
        <begin position="288"/>
        <end position="307"/>
    </location>
</feature>
<proteinExistence type="predicted"/>
<dbReference type="Proteomes" id="UP000366766">
    <property type="component" value="Unassembled WGS sequence"/>
</dbReference>
<evidence type="ECO:0000259" key="6">
    <source>
        <dbReference type="PROSITE" id="PS50885"/>
    </source>
</evidence>
<keyword evidence="3 7" id="KW-0808">Transferase</keyword>
<dbReference type="InterPro" id="IPR010559">
    <property type="entry name" value="Sig_transdc_His_kin_internal"/>
</dbReference>
<dbReference type="InterPro" id="IPR003660">
    <property type="entry name" value="HAMP_dom"/>
</dbReference>
<dbReference type="Pfam" id="PF06580">
    <property type="entry name" value="His_kinase"/>
    <property type="match status" value="1"/>
</dbReference>
<feature type="transmembrane region" description="Helical" evidence="5">
    <location>
        <begin position="21"/>
        <end position="47"/>
    </location>
</feature>
<dbReference type="InterPro" id="IPR050640">
    <property type="entry name" value="Bact_2-comp_sensor_kinase"/>
</dbReference>
<dbReference type="Gene3D" id="6.10.340.10">
    <property type="match status" value="1"/>
</dbReference>
<evidence type="ECO:0000313" key="8">
    <source>
        <dbReference type="Proteomes" id="UP000366766"/>
    </source>
</evidence>
<keyword evidence="8" id="KW-1185">Reference proteome</keyword>
<evidence type="ECO:0000256" key="5">
    <source>
        <dbReference type="SAM" id="Phobius"/>
    </source>
</evidence>
<keyword evidence="5" id="KW-1133">Transmembrane helix</keyword>
<dbReference type="EMBL" id="CABHOF010000018">
    <property type="protein sequence ID" value="VUX62970.1"/>
    <property type="molecule type" value="Genomic_DNA"/>
</dbReference>
<dbReference type="SUPFAM" id="SSF55874">
    <property type="entry name" value="ATPase domain of HSP90 chaperone/DNA topoisomerase II/histidine kinase"/>
    <property type="match status" value="1"/>
</dbReference>
<dbReference type="EC" id="2.7.13.3" evidence="7"/>
<evidence type="ECO:0000256" key="3">
    <source>
        <dbReference type="ARBA" id="ARBA00022679"/>
    </source>
</evidence>
<evidence type="ECO:0000256" key="1">
    <source>
        <dbReference type="ARBA" id="ARBA00004370"/>
    </source>
</evidence>
<dbReference type="PANTHER" id="PTHR34220:SF7">
    <property type="entry name" value="SENSOR HISTIDINE KINASE YPDA"/>
    <property type="match status" value="1"/>
</dbReference>
<dbReference type="Gene3D" id="3.30.565.10">
    <property type="entry name" value="Histidine kinase-like ATPase, C-terminal domain"/>
    <property type="match status" value="1"/>
</dbReference>
<protein>
    <submittedName>
        <fullName evidence="7">Sensor histidine kinase YpdA</fullName>
        <ecNumber evidence="7">2.7.13.3</ecNumber>
    </submittedName>
</protein>
<accession>A0A564WMN7</accession>
<keyword evidence="2" id="KW-0597">Phosphoprotein</keyword>
<gene>
    <name evidence="7" type="primary">ypdA_2</name>
    <name evidence="7" type="ORF">BWLFYP14_00719</name>
</gene>
<dbReference type="InterPro" id="IPR003594">
    <property type="entry name" value="HATPase_dom"/>
</dbReference>
<dbReference type="InterPro" id="IPR036890">
    <property type="entry name" value="HATPase_C_sf"/>
</dbReference>
<evidence type="ECO:0000313" key="7">
    <source>
        <dbReference type="EMBL" id="VUX62970.1"/>
    </source>
</evidence>
<dbReference type="SUPFAM" id="SSF158472">
    <property type="entry name" value="HAMP domain-like"/>
    <property type="match status" value="1"/>
</dbReference>
<comment type="subcellular location">
    <subcellularLocation>
        <location evidence="1">Membrane</location>
    </subcellularLocation>
</comment>
<sequence length="577" mass="67760">MKVKNKDRIKRQNKKTIRSEMVNMLVWTSIMTMLLVGGGLSVIIFQWSSIALREDMDFYMESVEKQFTNHLLFWERSVIYLSENENMNYFFRTGSTEGIEKVMKQGINLFSNQNMVSDTFPIVSDYYVFSKNMEYKGIHFYPETQSADNIKNTRIIDGIKRYRDQDKMFYYRKNGQEIECYFSVYDDDMERMGYCVAIFDMENINKIFSKLEKYQTYYWSIQTNDGTEIGGTGLNGILKDELINLDGEIKKDHKKYLYKKNQDSFGLSTYIIIPKSKLYLDIRPGFQLAWAIAVSMFIAVVVSALYYSRRVTYPLQRIVKKIEQVGTGDFETKLENYNILEFQQISDSFNEMTVRIETLIKEVYETQLLVKEARLQYLQAQINPHFMFNVLTMIAIKVKKHRDEELYQTVTSFAGLMRGKLFRRNEVEIKLKEEMEIAGFYLYLQSERFKDIITYNIEWESDEIKECYVPRLCIEPIVENAVIHGLEPKGTEGRIRVAIREASEDSINIVVEDDGVGFNVNEMDDRKDNKNPRVGVMNIQRLIRNLYGDKYGVLFQSEIGKGTIVTVCLPMRKDRTV</sequence>
<dbReference type="PROSITE" id="PS50885">
    <property type="entry name" value="HAMP"/>
    <property type="match status" value="1"/>
</dbReference>
<evidence type="ECO:0000256" key="4">
    <source>
        <dbReference type="ARBA" id="ARBA00022777"/>
    </source>
</evidence>
<reference evidence="7 8" key="1">
    <citation type="submission" date="2019-07" db="EMBL/GenBank/DDBJ databases">
        <authorList>
            <person name="Chang H.-W."/>
            <person name="Raman A."/>
            <person name="Venkatesh S."/>
            <person name="Gehrig J."/>
        </authorList>
    </citation>
    <scope>NUCLEOTIDE SEQUENCE [LARGE SCALE GENOMIC DNA]</scope>
    <source>
        <strain evidence="7">Blautia_wexlerae_LFYP_14</strain>
    </source>
</reference>
<dbReference type="GO" id="GO:0000155">
    <property type="term" value="F:phosphorelay sensor kinase activity"/>
    <property type="evidence" value="ECO:0007669"/>
    <property type="project" value="InterPro"/>
</dbReference>
<organism evidence="7 8">
    <name type="scientific">Blautia wexlerae</name>
    <dbReference type="NCBI Taxonomy" id="418240"/>
    <lineage>
        <taxon>Bacteria</taxon>
        <taxon>Bacillati</taxon>
        <taxon>Bacillota</taxon>
        <taxon>Clostridia</taxon>
        <taxon>Lachnospirales</taxon>
        <taxon>Lachnospiraceae</taxon>
        <taxon>Blautia</taxon>
    </lineage>
</organism>
<feature type="domain" description="HAMP" evidence="6">
    <location>
        <begin position="309"/>
        <end position="361"/>
    </location>
</feature>
<keyword evidence="4 7" id="KW-0418">Kinase</keyword>
<dbReference type="CDD" id="cd06225">
    <property type="entry name" value="HAMP"/>
    <property type="match status" value="1"/>
</dbReference>
<dbReference type="GO" id="GO:0016020">
    <property type="term" value="C:membrane"/>
    <property type="evidence" value="ECO:0007669"/>
    <property type="project" value="UniProtKB-SubCell"/>
</dbReference>
<keyword evidence="5" id="KW-0812">Transmembrane</keyword>
<dbReference type="RefSeq" id="WP_144136767.1">
    <property type="nucleotide sequence ID" value="NZ_CABHOF010000018.1"/>
</dbReference>
<evidence type="ECO:0000256" key="2">
    <source>
        <dbReference type="ARBA" id="ARBA00022553"/>
    </source>
</evidence>
<name>A0A564WMN7_9FIRM</name>
<dbReference type="Pfam" id="PF00672">
    <property type="entry name" value="HAMP"/>
    <property type="match status" value="1"/>
</dbReference>
<dbReference type="PANTHER" id="PTHR34220">
    <property type="entry name" value="SENSOR HISTIDINE KINASE YPDA"/>
    <property type="match status" value="1"/>
</dbReference>
<dbReference type="Pfam" id="PF02518">
    <property type="entry name" value="HATPase_c"/>
    <property type="match status" value="1"/>
</dbReference>
<dbReference type="SMART" id="SM00304">
    <property type="entry name" value="HAMP"/>
    <property type="match status" value="1"/>
</dbReference>